<dbReference type="AlphaFoldDB" id="A0AAV2RJL7"/>
<reference evidence="2 3" key="1">
    <citation type="submission" date="2024-05" db="EMBL/GenBank/DDBJ databases">
        <authorList>
            <person name="Wallberg A."/>
        </authorList>
    </citation>
    <scope>NUCLEOTIDE SEQUENCE [LARGE SCALE GENOMIC DNA]</scope>
</reference>
<feature type="transmembrane region" description="Helical" evidence="1">
    <location>
        <begin position="78"/>
        <end position="97"/>
    </location>
</feature>
<name>A0AAV2RJL7_MEGNR</name>
<dbReference type="EMBL" id="CAXKWB010025586">
    <property type="protein sequence ID" value="CAL4128399.1"/>
    <property type="molecule type" value="Genomic_DNA"/>
</dbReference>
<organism evidence="2 3">
    <name type="scientific">Meganyctiphanes norvegica</name>
    <name type="common">Northern krill</name>
    <name type="synonym">Thysanopoda norvegica</name>
    <dbReference type="NCBI Taxonomy" id="48144"/>
    <lineage>
        <taxon>Eukaryota</taxon>
        <taxon>Metazoa</taxon>
        <taxon>Ecdysozoa</taxon>
        <taxon>Arthropoda</taxon>
        <taxon>Crustacea</taxon>
        <taxon>Multicrustacea</taxon>
        <taxon>Malacostraca</taxon>
        <taxon>Eumalacostraca</taxon>
        <taxon>Eucarida</taxon>
        <taxon>Euphausiacea</taxon>
        <taxon>Euphausiidae</taxon>
        <taxon>Meganyctiphanes</taxon>
    </lineage>
</organism>
<sequence>MSVEVGLGHGPGTGAAIARIMSATADYQVLPVVPGLYTIPRSSSYCRRTLNRAGHNCLVKAIIDVIVQIKSFIQIYRVGLGIIAIVSCVCLLSMPTVPERFLGIRSPQRVLMEYRLTPHPGNDSVLHPVEVNQSHPHSVHKRHAVRVPHKFWAKARPHNKFKKKKHAIPQVAAPVPNPYIIKRH</sequence>
<dbReference type="Proteomes" id="UP001497623">
    <property type="component" value="Unassembled WGS sequence"/>
</dbReference>
<evidence type="ECO:0000313" key="2">
    <source>
        <dbReference type="EMBL" id="CAL4128399.1"/>
    </source>
</evidence>
<comment type="caution">
    <text evidence="2">The sequence shown here is derived from an EMBL/GenBank/DDBJ whole genome shotgun (WGS) entry which is preliminary data.</text>
</comment>
<evidence type="ECO:0000256" key="1">
    <source>
        <dbReference type="SAM" id="Phobius"/>
    </source>
</evidence>
<keyword evidence="1" id="KW-1133">Transmembrane helix</keyword>
<proteinExistence type="predicted"/>
<accession>A0AAV2RJL7</accession>
<evidence type="ECO:0000313" key="3">
    <source>
        <dbReference type="Proteomes" id="UP001497623"/>
    </source>
</evidence>
<keyword evidence="3" id="KW-1185">Reference proteome</keyword>
<protein>
    <submittedName>
        <fullName evidence="2">Uncharacterized protein</fullName>
    </submittedName>
</protein>
<keyword evidence="1" id="KW-0812">Transmembrane</keyword>
<gene>
    <name evidence="2" type="ORF">MNOR_LOCUS26075</name>
</gene>
<keyword evidence="1" id="KW-0472">Membrane</keyword>